<dbReference type="Proteomes" id="UP001500427">
    <property type="component" value="Unassembled WGS sequence"/>
</dbReference>
<accession>A0ABP9J5S3</accession>
<reference evidence="2" key="1">
    <citation type="journal article" date="2019" name="Int. J. Syst. Evol. Microbiol.">
        <title>The Global Catalogue of Microorganisms (GCM) 10K type strain sequencing project: providing services to taxonomists for standard genome sequencing and annotation.</title>
        <authorList>
            <consortium name="The Broad Institute Genomics Platform"/>
            <consortium name="The Broad Institute Genome Sequencing Center for Infectious Disease"/>
            <person name="Wu L."/>
            <person name="Ma J."/>
        </authorList>
    </citation>
    <scope>NUCLEOTIDE SEQUENCE [LARGE SCALE GENOMIC DNA]</scope>
    <source>
        <strain evidence="2">JCM 17687</strain>
    </source>
</reference>
<proteinExistence type="predicted"/>
<name>A0ABP9J5S3_9MICO</name>
<dbReference type="EMBL" id="BAABIW010000009">
    <property type="protein sequence ID" value="GAA5021548.1"/>
    <property type="molecule type" value="Genomic_DNA"/>
</dbReference>
<organism evidence="1 2">
    <name type="scientific">Terrabacter aeriphilus</name>
    <dbReference type="NCBI Taxonomy" id="515662"/>
    <lineage>
        <taxon>Bacteria</taxon>
        <taxon>Bacillati</taxon>
        <taxon>Actinomycetota</taxon>
        <taxon>Actinomycetes</taxon>
        <taxon>Micrococcales</taxon>
        <taxon>Intrasporangiaceae</taxon>
        <taxon>Terrabacter</taxon>
    </lineage>
</organism>
<evidence type="ECO:0000313" key="2">
    <source>
        <dbReference type="Proteomes" id="UP001500427"/>
    </source>
</evidence>
<evidence type="ECO:0000313" key="1">
    <source>
        <dbReference type="EMBL" id="GAA5021548.1"/>
    </source>
</evidence>
<sequence length="157" mass="15850">MRRRLVTVVAAVVVGVVGLTGLVGVLLGRAGVGPLRDEPARVSLAPVGVQLLGEGGDPAVVMVVFPWGRDGICVGQVAVTASETASTVSVDQVTGFAEPPGRDCAGVGTDGRSAAVELRLASPLGDRAVTRRVDGAAVPVTQPCERDGVAAWCPRSS</sequence>
<comment type="caution">
    <text evidence="1">The sequence shown here is derived from an EMBL/GenBank/DDBJ whole genome shotgun (WGS) entry which is preliminary data.</text>
</comment>
<gene>
    <name evidence="1" type="ORF">GCM10023258_11010</name>
</gene>
<protein>
    <submittedName>
        <fullName evidence="1">Uncharacterized protein</fullName>
    </submittedName>
</protein>
<keyword evidence="2" id="KW-1185">Reference proteome</keyword>
<dbReference type="RefSeq" id="WP_345506447.1">
    <property type="nucleotide sequence ID" value="NZ_BAABIW010000009.1"/>
</dbReference>